<organism evidence="4 5">
    <name type="scientific">Phoenix dactylifera</name>
    <name type="common">Date palm</name>
    <dbReference type="NCBI Taxonomy" id="42345"/>
    <lineage>
        <taxon>Eukaryota</taxon>
        <taxon>Viridiplantae</taxon>
        <taxon>Streptophyta</taxon>
        <taxon>Embryophyta</taxon>
        <taxon>Tracheophyta</taxon>
        <taxon>Spermatophyta</taxon>
        <taxon>Magnoliopsida</taxon>
        <taxon>Liliopsida</taxon>
        <taxon>Arecaceae</taxon>
        <taxon>Coryphoideae</taxon>
        <taxon>Phoeniceae</taxon>
        <taxon>Phoenix</taxon>
    </lineage>
</organism>
<dbReference type="AlphaFoldDB" id="A0A8B9AXB5"/>
<evidence type="ECO:0000313" key="5">
    <source>
        <dbReference type="RefSeq" id="XP_038988044.1"/>
    </source>
</evidence>
<dbReference type="PANTHER" id="PTHR31286:SF180">
    <property type="entry name" value="OS10G0362600 PROTEIN"/>
    <property type="match status" value="1"/>
</dbReference>
<dbReference type="RefSeq" id="XP_038988044.1">
    <property type="nucleotide sequence ID" value="XM_039132116.1"/>
</dbReference>
<dbReference type="InterPro" id="IPR025558">
    <property type="entry name" value="DUF4283"/>
</dbReference>
<gene>
    <name evidence="5" type="primary">LOC120112545</name>
</gene>
<dbReference type="Pfam" id="PF14111">
    <property type="entry name" value="DUF4283"/>
    <property type="match status" value="1"/>
</dbReference>
<feature type="region of interest" description="Disordered" evidence="1">
    <location>
        <begin position="1"/>
        <end position="31"/>
    </location>
</feature>
<name>A0A8B9AXB5_PHODC</name>
<evidence type="ECO:0000259" key="2">
    <source>
        <dbReference type="Pfam" id="PF14111"/>
    </source>
</evidence>
<dbReference type="Pfam" id="PF14392">
    <property type="entry name" value="zf-CCHC_4"/>
    <property type="match status" value="1"/>
</dbReference>
<proteinExistence type="predicted"/>
<feature type="domain" description="Zinc knuckle CX2CX4HX4C" evidence="3">
    <location>
        <begin position="226"/>
        <end position="269"/>
    </location>
</feature>
<evidence type="ECO:0000256" key="1">
    <source>
        <dbReference type="SAM" id="MobiDB-lite"/>
    </source>
</evidence>
<dbReference type="PANTHER" id="PTHR31286">
    <property type="entry name" value="GLYCINE-RICH CELL WALL STRUCTURAL PROTEIN 1.8-LIKE"/>
    <property type="match status" value="1"/>
</dbReference>
<evidence type="ECO:0000259" key="3">
    <source>
        <dbReference type="Pfam" id="PF14392"/>
    </source>
</evidence>
<evidence type="ECO:0000313" key="4">
    <source>
        <dbReference type="Proteomes" id="UP000228380"/>
    </source>
</evidence>
<dbReference type="Proteomes" id="UP000228380">
    <property type="component" value="Chromosome 11"/>
</dbReference>
<keyword evidence="4" id="KW-1185">Reference proteome</keyword>
<accession>A0A8B9AXB5</accession>
<feature type="domain" description="DUF4283" evidence="2">
    <location>
        <begin position="87"/>
        <end position="164"/>
    </location>
</feature>
<reference evidence="4" key="1">
    <citation type="journal article" date="2019" name="Nat. Commun.">
        <title>Genome-wide association mapping of date palm fruit traits.</title>
        <authorList>
            <person name="Hazzouri K.M."/>
            <person name="Gros-Balthazard M."/>
            <person name="Flowers J.M."/>
            <person name="Copetti D."/>
            <person name="Lemansour A."/>
            <person name="Lebrun M."/>
            <person name="Masmoudi K."/>
            <person name="Ferrand S."/>
            <person name="Dhar M.I."/>
            <person name="Fresquez Z.A."/>
            <person name="Rosas U."/>
            <person name="Zhang J."/>
            <person name="Talag J."/>
            <person name="Lee S."/>
            <person name="Kudrna D."/>
            <person name="Powell R.F."/>
            <person name="Leitch I.J."/>
            <person name="Krueger R.R."/>
            <person name="Wing R.A."/>
            <person name="Amiri K.M.A."/>
            <person name="Purugganan M.D."/>
        </authorList>
    </citation>
    <scope>NUCLEOTIDE SEQUENCE [LARGE SCALE GENOMIC DNA]</scope>
    <source>
        <strain evidence="4">cv. Khalas</strain>
    </source>
</reference>
<dbReference type="OrthoDB" id="1750606at2759"/>
<dbReference type="InterPro" id="IPR040256">
    <property type="entry name" value="At4g02000-like"/>
</dbReference>
<protein>
    <submittedName>
        <fullName evidence="5">Uncharacterized protein LOC120112545</fullName>
    </submittedName>
</protein>
<dbReference type="InterPro" id="IPR025836">
    <property type="entry name" value="Zn_knuckle_CX2CX4HX4C"/>
</dbReference>
<dbReference type="GeneID" id="120112545"/>
<reference evidence="5" key="2">
    <citation type="submission" date="2025-08" db="UniProtKB">
        <authorList>
            <consortium name="RefSeq"/>
        </authorList>
    </citation>
    <scope>IDENTIFICATION</scope>
    <source>
        <tissue evidence="5">Young leaves</tissue>
    </source>
</reference>
<dbReference type="KEGG" id="pda:120112545"/>
<sequence>MASLGSVAPGGTEAASQGDLPARPQPKVAGNGRTWAAVAKGTARPPMWTQDQISEVELEALKRQFTDVVEIPSEEGKLARAAWRDTAVIVRSVGRRVPVEWIRRELRMVGKLDYDVEAFLMANEIFAFCFRTESEREAVMEAGPWLVAGQLLAMERWRPNFVPGEKQLSRLVVRFRLPNLLMEYWTRSLILSIAAKAGHPLALDKFTDLGRMLGYARVKVELDAREPIWPGTFIRLGTDVHWQTFRYENLPAFCYQCARLGHGVDACPYQPDSMVSEAPGDRSA</sequence>